<accession>A0A4U1J2B1</accession>
<name>A0A4U1J2B1_9BACT</name>
<organism evidence="1 2">
    <name type="scientific">Polyangium fumosum</name>
    <dbReference type="NCBI Taxonomy" id="889272"/>
    <lineage>
        <taxon>Bacteria</taxon>
        <taxon>Pseudomonadati</taxon>
        <taxon>Myxococcota</taxon>
        <taxon>Polyangia</taxon>
        <taxon>Polyangiales</taxon>
        <taxon>Polyangiaceae</taxon>
        <taxon>Polyangium</taxon>
    </lineage>
</organism>
<comment type="caution">
    <text evidence="1">The sequence shown here is derived from an EMBL/GenBank/DDBJ whole genome shotgun (WGS) entry which is preliminary data.</text>
</comment>
<evidence type="ECO:0000313" key="2">
    <source>
        <dbReference type="Proteomes" id="UP000309215"/>
    </source>
</evidence>
<dbReference type="Proteomes" id="UP000309215">
    <property type="component" value="Unassembled WGS sequence"/>
</dbReference>
<reference evidence="1 2" key="1">
    <citation type="submission" date="2019-04" db="EMBL/GenBank/DDBJ databases">
        <authorList>
            <person name="Li Y."/>
            <person name="Wang J."/>
        </authorList>
    </citation>
    <scope>NUCLEOTIDE SEQUENCE [LARGE SCALE GENOMIC DNA]</scope>
    <source>
        <strain evidence="1 2">DSM 14668</strain>
    </source>
</reference>
<dbReference type="RefSeq" id="WP_136932938.1">
    <property type="nucleotide sequence ID" value="NZ_SSMQ01000041.1"/>
</dbReference>
<evidence type="ECO:0000313" key="1">
    <source>
        <dbReference type="EMBL" id="TKD01246.1"/>
    </source>
</evidence>
<dbReference type="AlphaFoldDB" id="A0A4U1J2B1"/>
<gene>
    <name evidence="1" type="ORF">E8A74_32120</name>
</gene>
<proteinExistence type="predicted"/>
<dbReference type="OrthoDB" id="5532843at2"/>
<sequence>MKHVSLDPLDGPSVILSSEEHTVVTNELREATKGIARGDLAKLWAVYKSVYKSRPHWRKAIAHYFLD</sequence>
<dbReference type="EMBL" id="SSMQ01000041">
    <property type="protein sequence ID" value="TKD01246.1"/>
    <property type="molecule type" value="Genomic_DNA"/>
</dbReference>
<protein>
    <submittedName>
        <fullName evidence="1">Uncharacterized protein</fullName>
    </submittedName>
</protein>
<keyword evidence="2" id="KW-1185">Reference proteome</keyword>